<evidence type="ECO:0000313" key="4">
    <source>
        <dbReference type="Proteomes" id="UP000598174"/>
    </source>
</evidence>
<evidence type="ECO:0000256" key="2">
    <source>
        <dbReference type="SAM" id="Phobius"/>
    </source>
</evidence>
<sequence>MTLPAPRPAQSTESPPYEPDPWSATRHLCAAAYLDDGFREIALSEVYYQPRRMVAPSYGFDLIPVLGHCLRARNAAIFRDAAIVATFVVVLCASWATLLGVLAVLIALQVVVETRGLARDVFDRLRGGTAADLGTLGTRAAVVGLGWVFVFLLLVFSTGVLADPTAALLGNEFGEPSEAPSSSLTGAVLVAGVLLAFPFSFSLWRQNELSGLTPGNRVTTPVTTPRLEQIGLHQRGNTVVYAGFRPFVGAGALVDSWGFAQRLIRAEPPAEESLNGLGAARPRAATERDREFAEPPFSAAEVIDHVRQDMARLLPRRAAEEQIAGLGVDDRVFVAGTEVSHLTSETDDETIARIIRHPTTPARHQLVCQVFAWGGELITTVYVHIAVQGRSLYLELSTTALPPCADRYRIVDTIEGSGAGASWRAARAGLFGAPGTIWRAPLALSRAVLSLFRTSVGPISSVRLPKGYDYGARLGIRELGSETRVRNFVQLQDVEKYQRLIERRVIASVLDFLDLKGVDTTEYRARAASVLQVNTVNNVNGHFANIGGRSQFAAPVEVRGSGGTS</sequence>
<reference evidence="3" key="1">
    <citation type="submission" date="2021-01" db="EMBL/GenBank/DDBJ databases">
        <title>Whole genome shotgun sequence of Actinoplanes ferrugineus NBRC 15555.</title>
        <authorList>
            <person name="Komaki H."/>
            <person name="Tamura T."/>
        </authorList>
    </citation>
    <scope>NUCLEOTIDE SEQUENCE</scope>
    <source>
        <strain evidence="3">NBRC 15555</strain>
    </source>
</reference>
<organism evidence="3 4">
    <name type="scientific">Paractinoplanes ferrugineus</name>
    <dbReference type="NCBI Taxonomy" id="113564"/>
    <lineage>
        <taxon>Bacteria</taxon>
        <taxon>Bacillati</taxon>
        <taxon>Actinomycetota</taxon>
        <taxon>Actinomycetes</taxon>
        <taxon>Micromonosporales</taxon>
        <taxon>Micromonosporaceae</taxon>
        <taxon>Paractinoplanes</taxon>
    </lineage>
</organism>
<keyword evidence="2" id="KW-0812">Transmembrane</keyword>
<name>A0A919MIE0_9ACTN</name>
<feature type="region of interest" description="Disordered" evidence="1">
    <location>
        <begin position="1"/>
        <end position="21"/>
    </location>
</feature>
<dbReference type="EMBL" id="BOMM01000074">
    <property type="protein sequence ID" value="GIE15919.1"/>
    <property type="molecule type" value="Genomic_DNA"/>
</dbReference>
<evidence type="ECO:0000313" key="3">
    <source>
        <dbReference type="EMBL" id="GIE15919.1"/>
    </source>
</evidence>
<feature type="transmembrane region" description="Helical" evidence="2">
    <location>
        <begin position="183"/>
        <end position="204"/>
    </location>
</feature>
<feature type="transmembrane region" description="Helical" evidence="2">
    <location>
        <begin position="81"/>
        <end position="108"/>
    </location>
</feature>
<accession>A0A919MIE0</accession>
<gene>
    <name evidence="3" type="ORF">Afe05nite_77590</name>
</gene>
<keyword evidence="2" id="KW-0472">Membrane</keyword>
<feature type="transmembrane region" description="Helical" evidence="2">
    <location>
        <begin position="140"/>
        <end position="162"/>
    </location>
</feature>
<proteinExistence type="predicted"/>
<dbReference type="AlphaFoldDB" id="A0A919MIE0"/>
<dbReference type="RefSeq" id="WP_203822260.1">
    <property type="nucleotide sequence ID" value="NZ_BAAABP010000039.1"/>
</dbReference>
<protein>
    <submittedName>
        <fullName evidence="3">Uncharacterized protein</fullName>
    </submittedName>
</protein>
<keyword evidence="4" id="KW-1185">Reference proteome</keyword>
<keyword evidence="2" id="KW-1133">Transmembrane helix</keyword>
<evidence type="ECO:0000256" key="1">
    <source>
        <dbReference type="SAM" id="MobiDB-lite"/>
    </source>
</evidence>
<dbReference type="Proteomes" id="UP000598174">
    <property type="component" value="Unassembled WGS sequence"/>
</dbReference>
<comment type="caution">
    <text evidence="3">The sequence shown here is derived from an EMBL/GenBank/DDBJ whole genome shotgun (WGS) entry which is preliminary data.</text>
</comment>